<organism evidence="1 2">
    <name type="scientific">Streptomyces liangshanensis</name>
    <dbReference type="NCBI Taxonomy" id="2717324"/>
    <lineage>
        <taxon>Bacteria</taxon>
        <taxon>Bacillati</taxon>
        <taxon>Actinomycetota</taxon>
        <taxon>Actinomycetes</taxon>
        <taxon>Kitasatosporales</taxon>
        <taxon>Streptomycetaceae</taxon>
        <taxon>Streptomyces</taxon>
    </lineage>
</organism>
<dbReference type="KEGG" id="slia:HA039_31160"/>
<accession>A0A6G9H9M4</accession>
<name>A0A6G9H9M4_9ACTN</name>
<evidence type="ECO:0000313" key="1">
    <source>
        <dbReference type="EMBL" id="QIQ07265.1"/>
    </source>
</evidence>
<dbReference type="Proteomes" id="UP000501179">
    <property type="component" value="Chromosome"/>
</dbReference>
<reference evidence="1 2" key="1">
    <citation type="submission" date="2020-03" db="EMBL/GenBank/DDBJ databases">
        <title>A novel species.</title>
        <authorList>
            <person name="Gao J."/>
        </authorList>
    </citation>
    <scope>NUCLEOTIDE SEQUENCE [LARGE SCALE GENOMIC DNA]</scope>
    <source>
        <strain evidence="1 2">QMT-12</strain>
    </source>
</reference>
<evidence type="ECO:0000313" key="2">
    <source>
        <dbReference type="Proteomes" id="UP000501179"/>
    </source>
</evidence>
<dbReference type="AlphaFoldDB" id="A0A6G9H9M4"/>
<proteinExistence type="predicted"/>
<dbReference type="EMBL" id="CP050177">
    <property type="protein sequence ID" value="QIQ07265.1"/>
    <property type="molecule type" value="Genomic_DNA"/>
</dbReference>
<sequence>MDDGIGGCEGTGGYDDISLGTSVTVYDAAGAVVGTSSLVLSEFDADARSCTFDVSVENVPARKDFYQVEVSHRGKVQLTEAEAKGGAFAASLG</sequence>
<gene>
    <name evidence="1" type="ORF">HA039_31160</name>
</gene>
<keyword evidence="2" id="KW-1185">Reference proteome</keyword>
<protein>
    <submittedName>
        <fullName evidence="1">Uncharacterized protein</fullName>
    </submittedName>
</protein>